<gene>
    <name evidence="17" type="primary">sdhD</name>
    <name evidence="17" type="ORF">F1193_05935</name>
</gene>
<sequence length="131" mass="13912">MSGSNSSIRTPMARARGFGSAKRGTEHFWAERVTGVALIPLTFVLVGVLVFLAGKDHASVLQWLANPLLAIPLVLAIATGTHHMKIGMQVIIEDYVHSEPIKFGALMANTFFSYALGATGAFAVLKIAFGG</sequence>
<keyword evidence="18" id="KW-1185">Reference proteome</keyword>
<feature type="transmembrane region" description="Helical" evidence="16">
    <location>
        <begin position="111"/>
        <end position="129"/>
    </location>
</feature>
<dbReference type="CDD" id="cd03495">
    <property type="entry name" value="SQR_TypeC_SdhD_like"/>
    <property type="match status" value="1"/>
</dbReference>
<dbReference type="GO" id="GO:0016020">
    <property type="term" value="C:membrane"/>
    <property type="evidence" value="ECO:0007669"/>
    <property type="project" value="UniProtKB-SubCell"/>
</dbReference>
<proteinExistence type="predicted"/>
<evidence type="ECO:0000256" key="9">
    <source>
        <dbReference type="ARBA" id="ARBA00022617"/>
    </source>
</evidence>
<dbReference type="Gene3D" id="1.20.1300.10">
    <property type="entry name" value="Fumarate reductase/succinate dehydrogenase, transmembrane subunit"/>
    <property type="match status" value="1"/>
</dbReference>
<dbReference type="InterPro" id="IPR000701">
    <property type="entry name" value="SuccDH_FuR_B_TM-su"/>
</dbReference>
<dbReference type="GO" id="GO:0020037">
    <property type="term" value="F:heme binding"/>
    <property type="evidence" value="ECO:0007669"/>
    <property type="project" value="InterPro"/>
</dbReference>
<keyword evidence="15 16" id="KW-0472">Membrane</keyword>
<evidence type="ECO:0000256" key="4">
    <source>
        <dbReference type="ARBA" id="ARBA00005163"/>
    </source>
</evidence>
<dbReference type="GO" id="GO:0046872">
    <property type="term" value="F:metal ion binding"/>
    <property type="evidence" value="ECO:0007669"/>
    <property type="project" value="UniProtKB-KW"/>
</dbReference>
<comment type="subcellular location">
    <subcellularLocation>
        <location evidence="3">Membrane</location>
        <topology evidence="3">Multi-pass membrane protein</topology>
    </subcellularLocation>
</comment>
<keyword evidence="12" id="KW-0249">Electron transport</keyword>
<comment type="cofactor">
    <cofactor evidence="1">
        <name>heme</name>
        <dbReference type="ChEBI" id="CHEBI:30413"/>
    </cofactor>
</comment>
<dbReference type="InterPro" id="IPR034804">
    <property type="entry name" value="SQR/QFR_C/D"/>
</dbReference>
<keyword evidence="8" id="KW-0816">Tricarboxylic acid cycle</keyword>
<keyword evidence="14" id="KW-0408">Iron</keyword>
<keyword evidence="11" id="KW-0479">Metal-binding</keyword>
<evidence type="ECO:0000313" key="17">
    <source>
        <dbReference type="EMBL" id="KAA5602437.1"/>
    </source>
</evidence>
<evidence type="ECO:0000256" key="7">
    <source>
        <dbReference type="ARBA" id="ARBA00022448"/>
    </source>
</evidence>
<comment type="function">
    <text evidence="2">Membrane-anchoring subunit of succinate dehydrogenase (SDH).</text>
</comment>
<dbReference type="NCBIfam" id="TIGR02968">
    <property type="entry name" value="succ_dehyd_anc"/>
    <property type="match status" value="1"/>
</dbReference>
<comment type="pathway">
    <text evidence="4">Carbohydrate metabolism; tricarboxylic acid cycle.</text>
</comment>
<evidence type="ECO:0000256" key="6">
    <source>
        <dbReference type="ARBA" id="ARBA00019425"/>
    </source>
</evidence>
<dbReference type="Pfam" id="PF01127">
    <property type="entry name" value="Sdh_cyt"/>
    <property type="match status" value="1"/>
</dbReference>
<dbReference type="AlphaFoldDB" id="A0A5M6I3J8"/>
<evidence type="ECO:0000256" key="15">
    <source>
        <dbReference type="ARBA" id="ARBA00023136"/>
    </source>
</evidence>
<evidence type="ECO:0000313" key="18">
    <source>
        <dbReference type="Proteomes" id="UP000323886"/>
    </source>
</evidence>
<name>A0A5M6I3J8_9HYPH</name>
<evidence type="ECO:0000256" key="10">
    <source>
        <dbReference type="ARBA" id="ARBA00022692"/>
    </source>
</evidence>
<evidence type="ECO:0000256" key="3">
    <source>
        <dbReference type="ARBA" id="ARBA00004141"/>
    </source>
</evidence>
<organism evidence="17 18">
    <name type="scientific">Blastochloris sulfoviridis</name>
    <dbReference type="NCBI Taxonomy" id="50712"/>
    <lineage>
        <taxon>Bacteria</taxon>
        <taxon>Pseudomonadati</taxon>
        <taxon>Pseudomonadota</taxon>
        <taxon>Alphaproteobacteria</taxon>
        <taxon>Hyphomicrobiales</taxon>
        <taxon>Blastochloridaceae</taxon>
        <taxon>Blastochloris</taxon>
    </lineage>
</organism>
<dbReference type="RefSeq" id="WP_150096760.1">
    <property type="nucleotide sequence ID" value="NZ_VWPL01000007.1"/>
</dbReference>
<keyword evidence="9" id="KW-0349">Heme</keyword>
<dbReference type="EMBL" id="VWPL01000007">
    <property type="protein sequence ID" value="KAA5602437.1"/>
    <property type="molecule type" value="Genomic_DNA"/>
</dbReference>
<evidence type="ECO:0000256" key="16">
    <source>
        <dbReference type="SAM" id="Phobius"/>
    </source>
</evidence>
<keyword evidence="13 16" id="KW-1133">Transmembrane helix</keyword>
<evidence type="ECO:0000256" key="14">
    <source>
        <dbReference type="ARBA" id="ARBA00023004"/>
    </source>
</evidence>
<comment type="caution">
    <text evidence="17">The sequence shown here is derived from an EMBL/GenBank/DDBJ whole genome shotgun (WGS) entry which is preliminary data.</text>
</comment>
<dbReference type="UniPathway" id="UPA00223"/>
<accession>A0A5M6I3J8</accession>
<feature type="transmembrane region" description="Helical" evidence="16">
    <location>
        <begin position="33"/>
        <end position="54"/>
    </location>
</feature>
<reference evidence="17 18" key="1">
    <citation type="submission" date="2019-09" db="EMBL/GenBank/DDBJ databases">
        <title>Draft Whole-Genome sequence of Blastochloris sulfoviridis DSM 729.</title>
        <authorList>
            <person name="Meyer T.E."/>
            <person name="Kyndt J.A."/>
        </authorList>
    </citation>
    <scope>NUCLEOTIDE SEQUENCE [LARGE SCALE GENOMIC DNA]</scope>
    <source>
        <strain evidence="17 18">DSM 729</strain>
    </source>
</reference>
<comment type="subunit">
    <text evidence="5">Part of an enzyme complex containing four subunits: a flavoprotein, an iron-sulfur protein, plus two membrane-anchoring proteins, SdhC and SdhD.</text>
</comment>
<dbReference type="OrthoDB" id="9809280at2"/>
<dbReference type="SUPFAM" id="SSF81343">
    <property type="entry name" value="Fumarate reductase respiratory complex transmembrane subunits"/>
    <property type="match status" value="1"/>
</dbReference>
<evidence type="ECO:0000256" key="8">
    <source>
        <dbReference type="ARBA" id="ARBA00022532"/>
    </source>
</evidence>
<dbReference type="GO" id="GO:0006099">
    <property type="term" value="P:tricarboxylic acid cycle"/>
    <property type="evidence" value="ECO:0007669"/>
    <property type="project" value="UniProtKB-UniPathway"/>
</dbReference>
<evidence type="ECO:0000256" key="1">
    <source>
        <dbReference type="ARBA" id="ARBA00001971"/>
    </source>
</evidence>
<evidence type="ECO:0000256" key="12">
    <source>
        <dbReference type="ARBA" id="ARBA00022982"/>
    </source>
</evidence>
<evidence type="ECO:0000256" key="11">
    <source>
        <dbReference type="ARBA" id="ARBA00022723"/>
    </source>
</evidence>
<dbReference type="Proteomes" id="UP000323886">
    <property type="component" value="Unassembled WGS sequence"/>
</dbReference>
<evidence type="ECO:0000256" key="13">
    <source>
        <dbReference type="ARBA" id="ARBA00022989"/>
    </source>
</evidence>
<keyword evidence="10 16" id="KW-0812">Transmembrane</keyword>
<feature type="transmembrane region" description="Helical" evidence="16">
    <location>
        <begin position="60"/>
        <end position="78"/>
    </location>
</feature>
<dbReference type="InterPro" id="IPR014312">
    <property type="entry name" value="Succ_DH_anchor"/>
</dbReference>
<protein>
    <recommendedName>
        <fullName evidence="6">Succinate dehydrogenase hydrophobic membrane anchor subunit</fullName>
    </recommendedName>
</protein>
<evidence type="ECO:0000256" key="5">
    <source>
        <dbReference type="ARBA" id="ARBA00011558"/>
    </source>
</evidence>
<evidence type="ECO:0000256" key="2">
    <source>
        <dbReference type="ARBA" id="ARBA00004050"/>
    </source>
</evidence>
<keyword evidence="7" id="KW-0813">Transport</keyword>